<evidence type="ECO:0000313" key="4">
    <source>
        <dbReference type="Proteomes" id="UP000237347"/>
    </source>
</evidence>
<dbReference type="GO" id="GO:0010468">
    <property type="term" value="P:regulation of gene expression"/>
    <property type="evidence" value="ECO:0007669"/>
    <property type="project" value="InterPro"/>
</dbReference>
<dbReference type="CDD" id="cd10910">
    <property type="entry name" value="PIN_limkain_b1_N_like"/>
    <property type="match status" value="1"/>
</dbReference>
<dbReference type="InterPro" id="IPR024768">
    <property type="entry name" value="Marf1"/>
</dbReference>
<evidence type="ECO:0000256" key="1">
    <source>
        <dbReference type="SAM" id="MobiDB-lite"/>
    </source>
</evidence>
<gene>
    <name evidence="3" type="ORF">CFP56_001374</name>
</gene>
<dbReference type="PANTHER" id="PTHR14379:SF6">
    <property type="entry name" value="EMB|CAB71880.1"/>
    <property type="match status" value="1"/>
</dbReference>
<dbReference type="InterPro" id="IPR021139">
    <property type="entry name" value="NYN"/>
</dbReference>
<accession>A0AAW0LFD3</accession>
<dbReference type="GO" id="GO:0005777">
    <property type="term" value="C:peroxisome"/>
    <property type="evidence" value="ECO:0007669"/>
    <property type="project" value="InterPro"/>
</dbReference>
<proteinExistence type="predicted"/>
<dbReference type="PANTHER" id="PTHR14379">
    <property type="entry name" value="LIMKAIN B LKAP"/>
    <property type="match status" value="1"/>
</dbReference>
<evidence type="ECO:0000313" key="3">
    <source>
        <dbReference type="EMBL" id="KAK7850220.1"/>
    </source>
</evidence>
<dbReference type="Pfam" id="PF01936">
    <property type="entry name" value="NYN"/>
    <property type="match status" value="1"/>
</dbReference>
<keyword evidence="4" id="KW-1185">Reference proteome</keyword>
<evidence type="ECO:0000259" key="2">
    <source>
        <dbReference type="Pfam" id="PF01936"/>
    </source>
</evidence>
<dbReference type="Proteomes" id="UP000237347">
    <property type="component" value="Unassembled WGS sequence"/>
</dbReference>
<protein>
    <recommendedName>
        <fullName evidence="2">NYN domain-containing protein</fullName>
    </recommendedName>
</protein>
<dbReference type="AlphaFoldDB" id="A0AAW0LFD3"/>
<organism evidence="3 4">
    <name type="scientific">Quercus suber</name>
    <name type="common">Cork oak</name>
    <dbReference type="NCBI Taxonomy" id="58331"/>
    <lineage>
        <taxon>Eukaryota</taxon>
        <taxon>Viridiplantae</taxon>
        <taxon>Streptophyta</taxon>
        <taxon>Embryophyta</taxon>
        <taxon>Tracheophyta</taxon>
        <taxon>Spermatophyta</taxon>
        <taxon>Magnoliopsida</taxon>
        <taxon>eudicotyledons</taxon>
        <taxon>Gunneridae</taxon>
        <taxon>Pentapetalae</taxon>
        <taxon>rosids</taxon>
        <taxon>fabids</taxon>
        <taxon>Fagales</taxon>
        <taxon>Fagaceae</taxon>
        <taxon>Quercus</taxon>
    </lineage>
</organism>
<reference evidence="3 4" key="1">
    <citation type="journal article" date="2018" name="Sci. Data">
        <title>The draft genome sequence of cork oak.</title>
        <authorList>
            <person name="Ramos A.M."/>
            <person name="Usie A."/>
            <person name="Barbosa P."/>
            <person name="Barros P.M."/>
            <person name="Capote T."/>
            <person name="Chaves I."/>
            <person name="Simoes F."/>
            <person name="Abreu I."/>
            <person name="Carrasquinho I."/>
            <person name="Faro C."/>
            <person name="Guimaraes J.B."/>
            <person name="Mendonca D."/>
            <person name="Nobrega F."/>
            <person name="Rodrigues L."/>
            <person name="Saibo N.J.M."/>
            <person name="Varela M.C."/>
            <person name="Egas C."/>
            <person name="Matos J."/>
            <person name="Miguel C.M."/>
            <person name="Oliveira M.M."/>
            <person name="Ricardo C.P."/>
            <person name="Goncalves S."/>
        </authorList>
    </citation>
    <scope>NUCLEOTIDE SEQUENCE [LARGE SCALE GENOMIC DNA]</scope>
    <source>
        <strain evidence="4">cv. HL8</strain>
    </source>
</reference>
<sequence length="131" mass="14280">MRPPLLSPKTLLLFTSSNSSALLVKISHFSTSQSSSSHYSSQSNFSARRHEEESRNVRVSVWWDFENCNLPAGVNVFKVAHTITTAVRTNGIKGPVTITAFGDVLQLSRANQEALSSTGINLTHIPNGLVL</sequence>
<dbReference type="GO" id="GO:0004540">
    <property type="term" value="F:RNA nuclease activity"/>
    <property type="evidence" value="ECO:0007669"/>
    <property type="project" value="InterPro"/>
</dbReference>
<feature type="region of interest" description="Disordered" evidence="1">
    <location>
        <begin position="30"/>
        <end position="54"/>
    </location>
</feature>
<name>A0AAW0LFD3_QUESU</name>
<dbReference type="EMBL" id="PKMF04000103">
    <property type="protein sequence ID" value="KAK7850220.1"/>
    <property type="molecule type" value="Genomic_DNA"/>
</dbReference>
<feature type="domain" description="NYN" evidence="2">
    <location>
        <begin position="58"/>
        <end position="127"/>
    </location>
</feature>
<feature type="compositionally biased region" description="Low complexity" evidence="1">
    <location>
        <begin position="30"/>
        <end position="46"/>
    </location>
</feature>
<comment type="caution">
    <text evidence="3">The sequence shown here is derived from an EMBL/GenBank/DDBJ whole genome shotgun (WGS) entry which is preliminary data.</text>
</comment>